<dbReference type="InterPro" id="IPR043133">
    <property type="entry name" value="GTP-CH-I_C/QueF"/>
</dbReference>
<comment type="pathway">
    <text evidence="2">Cofactor biosynthesis; tetrahydrofolate biosynthesis; 2-amino-4-hydroxy-6-hydroxymethyl-7,8-dihydropteridine diphosphate from 7,8-dihydroneopterin triphosphate: step 4/4.</text>
</comment>
<keyword evidence="6" id="KW-0418">Kinase</keyword>
<gene>
    <name evidence="11" type="primary">folK</name>
    <name evidence="11" type="ORF">ACJDT4_09140</name>
</gene>
<dbReference type="PANTHER" id="PTHR43071">
    <property type="entry name" value="2-AMINO-4-HYDROXY-6-HYDROXYMETHYLDIHYDROPTERIDINE PYROPHOSPHOKINASE"/>
    <property type="match status" value="1"/>
</dbReference>
<sequence length="271" mass="31503">MDKIIIKDLEIFAHHGVLKEEKNLGQKFLLSFELLLDLEKASTEDNLNETVNYAKLCIDIENEFKRTKYDLIETAAEKTAGYILVHYPMIKSVKLTLKKPWAPILKTVNYVAVQIERSWHTVYIALGSNLGDKKKNLNDALNLIDKNQLCHINKVSNFYETAPVGYLDQDDFINGAAEIETLMSPLKLMDFLLEVEKKLKRERKIHWGPRTIDLDILLYDSIVTEDEHILVPHPRMHERLFVLEPLCDIAPYKMHPLLNERIIDIKNKIKK</sequence>
<keyword evidence="8 9" id="KW-0289">Folate biosynthesis</keyword>
<evidence type="ECO:0000256" key="6">
    <source>
        <dbReference type="ARBA" id="ARBA00022777"/>
    </source>
</evidence>
<dbReference type="PROSITE" id="PS00794">
    <property type="entry name" value="HPPK"/>
    <property type="match status" value="1"/>
</dbReference>
<evidence type="ECO:0000256" key="4">
    <source>
        <dbReference type="ARBA" id="ARBA00022679"/>
    </source>
</evidence>
<accession>A0ABW8TDJ5</accession>
<dbReference type="EC" id="2.7.6.3" evidence="9"/>
<dbReference type="Proteomes" id="UP001623592">
    <property type="component" value="Unassembled WGS sequence"/>
</dbReference>
<dbReference type="Pfam" id="PF01288">
    <property type="entry name" value="HPPK"/>
    <property type="match status" value="1"/>
</dbReference>
<dbReference type="Gene3D" id="3.30.1130.10">
    <property type="match status" value="1"/>
</dbReference>
<evidence type="ECO:0000256" key="7">
    <source>
        <dbReference type="ARBA" id="ARBA00022840"/>
    </source>
</evidence>
<comment type="catalytic activity">
    <reaction evidence="9">
        <text>7,8-dihydroneopterin = 6-hydroxymethyl-7,8-dihydropterin + glycolaldehyde</text>
        <dbReference type="Rhea" id="RHEA:10540"/>
        <dbReference type="ChEBI" id="CHEBI:17001"/>
        <dbReference type="ChEBI" id="CHEBI:17071"/>
        <dbReference type="ChEBI" id="CHEBI:44841"/>
        <dbReference type="EC" id="4.1.2.25"/>
    </reaction>
</comment>
<evidence type="ECO:0000256" key="2">
    <source>
        <dbReference type="ARBA" id="ARBA00005051"/>
    </source>
</evidence>
<evidence type="ECO:0000256" key="9">
    <source>
        <dbReference type="RuleBase" id="RU362079"/>
    </source>
</evidence>
<dbReference type="InterPro" id="IPR000550">
    <property type="entry name" value="Hppk"/>
</dbReference>
<dbReference type="InterPro" id="IPR006156">
    <property type="entry name" value="Dihydroneopterin_aldolase"/>
</dbReference>
<dbReference type="Pfam" id="PF02152">
    <property type="entry name" value="FolB"/>
    <property type="match status" value="1"/>
</dbReference>
<organism evidence="11 12">
    <name type="scientific">Clostridium neuense</name>
    <dbReference type="NCBI Taxonomy" id="1728934"/>
    <lineage>
        <taxon>Bacteria</taxon>
        <taxon>Bacillati</taxon>
        <taxon>Bacillota</taxon>
        <taxon>Clostridia</taxon>
        <taxon>Eubacteriales</taxon>
        <taxon>Clostridiaceae</taxon>
        <taxon>Clostridium</taxon>
    </lineage>
</organism>
<comment type="catalytic activity">
    <reaction evidence="1">
        <text>6-hydroxymethyl-7,8-dihydropterin + ATP = (7,8-dihydropterin-6-yl)methyl diphosphate + AMP + H(+)</text>
        <dbReference type="Rhea" id="RHEA:11412"/>
        <dbReference type="ChEBI" id="CHEBI:15378"/>
        <dbReference type="ChEBI" id="CHEBI:30616"/>
        <dbReference type="ChEBI" id="CHEBI:44841"/>
        <dbReference type="ChEBI" id="CHEBI:72950"/>
        <dbReference type="ChEBI" id="CHEBI:456215"/>
        <dbReference type="EC" id="2.7.6.3"/>
    </reaction>
</comment>
<dbReference type="SUPFAM" id="SSF55620">
    <property type="entry name" value="Tetrahydrobiopterin biosynthesis enzymes-like"/>
    <property type="match status" value="1"/>
</dbReference>
<comment type="similarity">
    <text evidence="3">In the N-terminal section; belongs to the DHNA family.</text>
</comment>
<dbReference type="Gene3D" id="3.30.70.560">
    <property type="entry name" value="7,8-Dihydro-6-hydroxymethylpterin-pyrophosphokinase HPPK"/>
    <property type="match status" value="1"/>
</dbReference>
<dbReference type="NCBIfam" id="TIGR00526">
    <property type="entry name" value="folB_dom"/>
    <property type="match status" value="1"/>
</dbReference>
<protein>
    <recommendedName>
        <fullName evidence="9">Bifunctional folate synthesis protein</fullName>
    </recommendedName>
    <domain>
        <recommendedName>
            <fullName evidence="9">Dihydroneopterin aldolase</fullName>
            <shortName evidence="9">DHNA</shortName>
            <ecNumber evidence="9">4.1.2.25</ecNumber>
        </recommendedName>
        <alternativeName>
            <fullName evidence="9">7,8-dihydroneopterin aldolase</fullName>
        </alternativeName>
    </domain>
    <domain>
        <recommendedName>
            <fullName evidence="9">2-amino-4-hydroxy-6-hydroxymethyldihydropteridine pyrophosphokinase</fullName>
            <ecNumber evidence="9">2.7.6.3</ecNumber>
        </recommendedName>
        <alternativeName>
            <fullName evidence="9">6-hydroxymethyl-7,8-dihydropterin pyrophosphokinase</fullName>
            <shortName evidence="9">PPPK</shortName>
        </alternativeName>
        <alternativeName>
            <fullName evidence="9">7,8-dihydro-6-hydroxymethylpterin pyrophosphokinase</fullName>
            <shortName evidence="9">HPPK</shortName>
        </alternativeName>
    </domain>
</protein>
<keyword evidence="4 11" id="KW-0808">Transferase</keyword>
<evidence type="ECO:0000256" key="3">
    <source>
        <dbReference type="ARBA" id="ARBA00009640"/>
    </source>
</evidence>
<dbReference type="NCBIfam" id="TIGR00525">
    <property type="entry name" value="folB"/>
    <property type="match status" value="1"/>
</dbReference>
<dbReference type="InterPro" id="IPR035907">
    <property type="entry name" value="Hppk_sf"/>
</dbReference>
<name>A0ABW8TDJ5_9CLOT</name>
<dbReference type="CDD" id="cd00483">
    <property type="entry name" value="HPPK"/>
    <property type="match status" value="1"/>
</dbReference>
<dbReference type="GO" id="GO:0003848">
    <property type="term" value="F:2-amino-4-hydroxy-6-hydroxymethyldihydropteridine diphosphokinase activity"/>
    <property type="evidence" value="ECO:0007669"/>
    <property type="project" value="UniProtKB-EC"/>
</dbReference>
<evidence type="ECO:0000259" key="10">
    <source>
        <dbReference type="PROSITE" id="PS00794"/>
    </source>
</evidence>
<dbReference type="PANTHER" id="PTHR43071:SF1">
    <property type="entry name" value="2-AMINO-4-HYDROXY-6-HYDROXYMETHYLDIHYDROPTERIDINE PYROPHOSPHOKINASE"/>
    <property type="match status" value="1"/>
</dbReference>
<feature type="domain" description="7,8-dihydro-6-hydroxymethylpterin-pyrophosphokinase" evidence="10">
    <location>
        <begin position="206"/>
        <end position="217"/>
    </location>
</feature>
<dbReference type="NCBIfam" id="TIGR01498">
    <property type="entry name" value="folK"/>
    <property type="match status" value="1"/>
</dbReference>
<evidence type="ECO:0000256" key="8">
    <source>
        <dbReference type="ARBA" id="ARBA00022909"/>
    </source>
</evidence>
<comment type="function">
    <text evidence="9">Catalyzes the conversion of 7,8-dihydroneopterin to 6-hydroxymethyl-7,8-dihydropterin.</text>
</comment>
<dbReference type="InterPro" id="IPR006157">
    <property type="entry name" value="FolB_dom"/>
</dbReference>
<keyword evidence="7" id="KW-0067">ATP-binding</keyword>
<keyword evidence="5" id="KW-0547">Nucleotide-binding</keyword>
<dbReference type="RefSeq" id="WP_406787248.1">
    <property type="nucleotide sequence ID" value="NZ_JBJIAA010000006.1"/>
</dbReference>
<dbReference type="CDD" id="cd00534">
    <property type="entry name" value="DHNA_DHNTPE"/>
    <property type="match status" value="1"/>
</dbReference>
<comment type="similarity">
    <text evidence="9">Belongs to the DHNA family.</text>
</comment>
<dbReference type="SMART" id="SM00905">
    <property type="entry name" value="FolB"/>
    <property type="match status" value="1"/>
</dbReference>
<dbReference type="EC" id="4.1.2.25" evidence="9"/>
<keyword evidence="9" id="KW-0456">Lyase</keyword>
<keyword evidence="12" id="KW-1185">Reference proteome</keyword>
<evidence type="ECO:0000313" key="11">
    <source>
        <dbReference type="EMBL" id="MFL0250584.1"/>
    </source>
</evidence>
<reference evidence="11 12" key="1">
    <citation type="submission" date="2024-11" db="EMBL/GenBank/DDBJ databases">
        <authorList>
            <person name="Heng Y.C."/>
            <person name="Lim A.C.H."/>
            <person name="Lee J.K.Y."/>
            <person name="Kittelmann S."/>
        </authorList>
    </citation>
    <scope>NUCLEOTIDE SEQUENCE [LARGE SCALE GENOMIC DNA]</scope>
    <source>
        <strain evidence="11 12">WILCCON 0114</strain>
    </source>
</reference>
<dbReference type="SUPFAM" id="SSF55083">
    <property type="entry name" value="6-hydroxymethyl-7,8-dihydropterin pyrophosphokinase, HPPK"/>
    <property type="match status" value="1"/>
</dbReference>
<evidence type="ECO:0000256" key="5">
    <source>
        <dbReference type="ARBA" id="ARBA00022741"/>
    </source>
</evidence>
<proteinExistence type="inferred from homology"/>
<comment type="pathway">
    <text evidence="9">Cofactor biosynthesis; tetrahydrofolate biosynthesis; 2-amino-4-hydroxy-6-hydroxymethyl-7,8-dihydropteridine diphosphate from 7,8-dihydroneopterin triphosphate: step 3/4.</text>
</comment>
<dbReference type="EMBL" id="JBJIAA010000006">
    <property type="protein sequence ID" value="MFL0250584.1"/>
    <property type="molecule type" value="Genomic_DNA"/>
</dbReference>
<comment type="caution">
    <text evidence="11">The sequence shown here is derived from an EMBL/GenBank/DDBJ whole genome shotgun (WGS) entry which is preliminary data.</text>
</comment>
<evidence type="ECO:0000313" key="12">
    <source>
        <dbReference type="Proteomes" id="UP001623592"/>
    </source>
</evidence>
<evidence type="ECO:0000256" key="1">
    <source>
        <dbReference type="ARBA" id="ARBA00000198"/>
    </source>
</evidence>